<proteinExistence type="inferred from homology"/>
<comment type="subcellular location">
    <subcellularLocation>
        <location evidence="2">Membrane</location>
        <topology evidence="2">Multi-pass membrane protein</topology>
    </subcellularLocation>
</comment>
<sequence length="162" mass="17595">TRTLSHQYGGDHATGWLAYLPPTWLPYVQLARLSPPAGLFLIYFPHSFGILHGALLTHTPPLALLRNSLLLLGGSFFVSNAIHIWNDLIDAPLDALVERTRKRPIPPGAVSKNAALVFTFTQTLVAGLFLPCVLSFDRMGGEIAVCTAEYRGMDILSLGEAA</sequence>
<evidence type="ECO:0000256" key="1">
    <source>
        <dbReference type="ARBA" id="ARBA00001946"/>
    </source>
</evidence>
<evidence type="ECO:0000256" key="7">
    <source>
        <dbReference type="ARBA" id="ARBA00022989"/>
    </source>
</evidence>
<keyword evidence="7 9" id="KW-1133">Transmembrane helix</keyword>
<gene>
    <name evidence="10" type="primary">COQ2</name>
    <name evidence="10" type="ORF">LSUE1_G010106</name>
</gene>
<dbReference type="PROSITE" id="PS00943">
    <property type="entry name" value="UBIA"/>
    <property type="match status" value="1"/>
</dbReference>
<organism evidence="10 11">
    <name type="scientific">Lachnellula suecica</name>
    <dbReference type="NCBI Taxonomy" id="602035"/>
    <lineage>
        <taxon>Eukaryota</taxon>
        <taxon>Fungi</taxon>
        <taxon>Dikarya</taxon>
        <taxon>Ascomycota</taxon>
        <taxon>Pezizomycotina</taxon>
        <taxon>Leotiomycetes</taxon>
        <taxon>Helotiales</taxon>
        <taxon>Lachnaceae</taxon>
        <taxon>Lachnellula</taxon>
    </lineage>
</organism>
<evidence type="ECO:0000256" key="6">
    <source>
        <dbReference type="ARBA" id="ARBA00022692"/>
    </source>
</evidence>
<dbReference type="GO" id="GO:0005743">
    <property type="term" value="C:mitochondrial inner membrane"/>
    <property type="evidence" value="ECO:0007669"/>
    <property type="project" value="TreeGrafter"/>
</dbReference>
<dbReference type="InterPro" id="IPR000537">
    <property type="entry name" value="UbiA_prenyltransferase"/>
</dbReference>
<evidence type="ECO:0000256" key="4">
    <source>
        <dbReference type="ARBA" id="ARBA00005985"/>
    </source>
</evidence>
<dbReference type="InterPro" id="IPR044878">
    <property type="entry name" value="UbiA_sf"/>
</dbReference>
<evidence type="ECO:0000256" key="2">
    <source>
        <dbReference type="ARBA" id="ARBA00004141"/>
    </source>
</evidence>
<keyword evidence="8 9" id="KW-0472">Membrane</keyword>
<keyword evidence="5" id="KW-0808">Transferase</keyword>
<evidence type="ECO:0000256" key="8">
    <source>
        <dbReference type="ARBA" id="ARBA00023136"/>
    </source>
</evidence>
<accession>A0A8T9BUY3</accession>
<dbReference type="Proteomes" id="UP000469558">
    <property type="component" value="Unassembled WGS sequence"/>
</dbReference>
<comment type="similarity">
    <text evidence="4">Belongs to the UbiA prenyltransferase family.</text>
</comment>
<dbReference type="GO" id="GO:0008412">
    <property type="term" value="F:4-hydroxybenzoate polyprenyltransferase activity"/>
    <property type="evidence" value="ECO:0007669"/>
    <property type="project" value="TreeGrafter"/>
</dbReference>
<feature type="transmembrane region" description="Helical" evidence="9">
    <location>
        <begin position="114"/>
        <end position="134"/>
    </location>
</feature>
<dbReference type="EMBL" id="QGMK01003317">
    <property type="protein sequence ID" value="TVY53255.1"/>
    <property type="molecule type" value="Genomic_DNA"/>
</dbReference>
<dbReference type="Pfam" id="PF01040">
    <property type="entry name" value="UbiA"/>
    <property type="match status" value="1"/>
</dbReference>
<name>A0A8T9BUY3_9HELO</name>
<evidence type="ECO:0000256" key="9">
    <source>
        <dbReference type="SAM" id="Phobius"/>
    </source>
</evidence>
<protein>
    <submittedName>
        <fullName evidence="10">4-hydroxybenzoate polyprenyltransferase</fullName>
    </submittedName>
</protein>
<dbReference type="Gene3D" id="1.10.357.140">
    <property type="entry name" value="UbiA prenyltransferase"/>
    <property type="match status" value="1"/>
</dbReference>
<evidence type="ECO:0000313" key="10">
    <source>
        <dbReference type="EMBL" id="TVY53255.1"/>
    </source>
</evidence>
<feature type="transmembrane region" description="Helical" evidence="9">
    <location>
        <begin position="37"/>
        <end position="57"/>
    </location>
</feature>
<feature type="non-terminal residue" evidence="10">
    <location>
        <position position="1"/>
    </location>
</feature>
<keyword evidence="11" id="KW-1185">Reference proteome</keyword>
<dbReference type="GO" id="GO:0006744">
    <property type="term" value="P:ubiquinone biosynthetic process"/>
    <property type="evidence" value="ECO:0007669"/>
    <property type="project" value="TreeGrafter"/>
</dbReference>
<dbReference type="OrthoDB" id="18170at2759"/>
<dbReference type="InterPro" id="IPR030470">
    <property type="entry name" value="UbiA_prenylTrfase_CS"/>
</dbReference>
<dbReference type="AlphaFoldDB" id="A0A8T9BUY3"/>
<keyword evidence="6 9" id="KW-0812">Transmembrane</keyword>
<dbReference type="PANTHER" id="PTHR11048">
    <property type="entry name" value="PRENYLTRANSFERASES"/>
    <property type="match status" value="1"/>
</dbReference>
<comment type="pathway">
    <text evidence="3">Secondary metabolite biosynthesis; terpenoid biosynthesis.</text>
</comment>
<evidence type="ECO:0000256" key="3">
    <source>
        <dbReference type="ARBA" id="ARBA00004721"/>
    </source>
</evidence>
<evidence type="ECO:0000313" key="11">
    <source>
        <dbReference type="Proteomes" id="UP000469558"/>
    </source>
</evidence>
<dbReference type="PANTHER" id="PTHR11048:SF28">
    <property type="entry name" value="4-HYDROXYBENZOATE POLYPRENYLTRANSFERASE, MITOCHONDRIAL"/>
    <property type="match status" value="1"/>
</dbReference>
<evidence type="ECO:0000256" key="5">
    <source>
        <dbReference type="ARBA" id="ARBA00022679"/>
    </source>
</evidence>
<feature type="transmembrane region" description="Helical" evidence="9">
    <location>
        <begin position="69"/>
        <end position="86"/>
    </location>
</feature>
<comment type="caution">
    <text evidence="10">The sequence shown here is derived from an EMBL/GenBank/DDBJ whole genome shotgun (WGS) entry which is preliminary data.</text>
</comment>
<dbReference type="InterPro" id="IPR039653">
    <property type="entry name" value="Prenyltransferase"/>
</dbReference>
<reference evidence="10 11" key="1">
    <citation type="submission" date="2018-05" db="EMBL/GenBank/DDBJ databases">
        <title>Genome sequencing and assembly of the regulated plant pathogen Lachnellula willkommii and related sister species for the development of diagnostic species identification markers.</title>
        <authorList>
            <person name="Giroux E."/>
            <person name="Bilodeau G."/>
        </authorList>
    </citation>
    <scope>NUCLEOTIDE SEQUENCE [LARGE SCALE GENOMIC DNA]</scope>
    <source>
        <strain evidence="10 11">CBS 268.59</strain>
    </source>
</reference>
<comment type="cofactor">
    <cofactor evidence="1">
        <name>Mg(2+)</name>
        <dbReference type="ChEBI" id="CHEBI:18420"/>
    </cofactor>
</comment>